<keyword evidence="2" id="KW-1185">Reference proteome</keyword>
<name>A0ABS9U0Y6_9MICC</name>
<sequence length="92" mass="10292">MYAHRAIVIDALAVLRNCGLAEGHAGPPRGVESRDEQAQAEAVGQAIEAIERQKWDEFTHAQRQILLVAQATIRHYPQQGAALARRVHERHH</sequence>
<gene>
    <name evidence="1" type="ORF">L0M17_10285</name>
</gene>
<evidence type="ECO:0000313" key="1">
    <source>
        <dbReference type="EMBL" id="MCH6470362.1"/>
    </source>
</evidence>
<protein>
    <submittedName>
        <fullName evidence="1">Uncharacterized protein</fullName>
    </submittedName>
</protein>
<dbReference type="Proteomes" id="UP001202922">
    <property type="component" value="Unassembled WGS sequence"/>
</dbReference>
<evidence type="ECO:0000313" key="2">
    <source>
        <dbReference type="Proteomes" id="UP001202922"/>
    </source>
</evidence>
<dbReference type="RefSeq" id="WP_241053872.1">
    <property type="nucleotide sequence ID" value="NZ_JAKZBV010000001.1"/>
</dbReference>
<accession>A0ABS9U0Y6</accession>
<proteinExistence type="predicted"/>
<dbReference type="EMBL" id="JAKZBV010000001">
    <property type="protein sequence ID" value="MCH6470362.1"/>
    <property type="molecule type" value="Genomic_DNA"/>
</dbReference>
<comment type="caution">
    <text evidence="1">The sequence shown here is derived from an EMBL/GenBank/DDBJ whole genome shotgun (WGS) entry which is preliminary data.</text>
</comment>
<organism evidence="1 2">
    <name type="scientific">Sinomonas terrae</name>
    <dbReference type="NCBI Taxonomy" id="2908838"/>
    <lineage>
        <taxon>Bacteria</taxon>
        <taxon>Bacillati</taxon>
        <taxon>Actinomycetota</taxon>
        <taxon>Actinomycetes</taxon>
        <taxon>Micrococcales</taxon>
        <taxon>Micrococcaceae</taxon>
        <taxon>Sinomonas</taxon>
    </lineage>
</organism>
<reference evidence="1 2" key="1">
    <citation type="submission" date="2022-03" db="EMBL/GenBank/DDBJ databases">
        <title>Sinomonas sp. isolated from a soil.</title>
        <authorList>
            <person name="Han J."/>
            <person name="Kim D.-U."/>
        </authorList>
    </citation>
    <scope>NUCLEOTIDE SEQUENCE [LARGE SCALE GENOMIC DNA]</scope>
    <source>
        <strain evidence="1 2">5-5</strain>
    </source>
</reference>